<dbReference type="Proteomes" id="UP000239576">
    <property type="component" value="Unassembled WGS sequence"/>
</dbReference>
<evidence type="ECO:0000313" key="2">
    <source>
        <dbReference type="Proteomes" id="UP000239576"/>
    </source>
</evidence>
<comment type="caution">
    <text evidence="1">The sequence shown here is derived from an EMBL/GenBank/DDBJ whole genome shotgun (WGS) entry which is preliminary data.</text>
</comment>
<accession>A0A2T1EC85</accession>
<proteinExistence type="predicted"/>
<evidence type="ECO:0000313" key="1">
    <source>
        <dbReference type="EMBL" id="PSB30340.1"/>
    </source>
</evidence>
<keyword evidence="2" id="KW-1185">Reference proteome</keyword>
<name>A0A2T1EC85_9CYAN</name>
<organism evidence="1 2">
    <name type="scientific">Stenomitos frigidus ULC18</name>
    <dbReference type="NCBI Taxonomy" id="2107698"/>
    <lineage>
        <taxon>Bacteria</taxon>
        <taxon>Bacillati</taxon>
        <taxon>Cyanobacteriota</taxon>
        <taxon>Cyanophyceae</taxon>
        <taxon>Leptolyngbyales</taxon>
        <taxon>Leptolyngbyaceae</taxon>
        <taxon>Stenomitos</taxon>
    </lineage>
</organism>
<gene>
    <name evidence="1" type="ORF">C7B82_09240</name>
</gene>
<reference evidence="2" key="1">
    <citation type="submission" date="2018-02" db="EMBL/GenBank/DDBJ databases">
        <authorList>
            <person name="Moore K."/>
            <person name="Momper L."/>
        </authorList>
    </citation>
    <scope>NUCLEOTIDE SEQUENCE [LARGE SCALE GENOMIC DNA]</scope>
    <source>
        <strain evidence="2">ULC18</strain>
    </source>
</reference>
<protein>
    <submittedName>
        <fullName evidence="1">Uncharacterized protein</fullName>
    </submittedName>
</protein>
<sequence>MRWLVEITDIIDKRFLTDLLSKKPVGLVLEENRTYLISDDFESLATCSEIWMRASEIRDVISEISSGVGADLSFKLGNVYEQKEDGSRSGTVFRSGSPPVLRLSVNGGGWTITPEISEEERLRLEVEQLEREYQNKLTLVSFRVLPALRDERALEVYRYLQQDLNTERMYKIYELIEDDLGRKLHSLASKNAWKRFRGSVNHPKDSGMTQDTRLHRVNLLQIQCL</sequence>
<dbReference type="EMBL" id="PVWK01000053">
    <property type="protein sequence ID" value="PSB30340.1"/>
    <property type="molecule type" value="Genomic_DNA"/>
</dbReference>
<dbReference type="RefSeq" id="WP_106256015.1">
    <property type="nucleotide sequence ID" value="NZ_CAWNSW010000077.1"/>
</dbReference>
<reference evidence="1 2" key="2">
    <citation type="submission" date="2018-03" db="EMBL/GenBank/DDBJ databases">
        <title>The ancient ancestry and fast evolution of plastids.</title>
        <authorList>
            <person name="Moore K.R."/>
            <person name="Magnabosco C."/>
            <person name="Momper L."/>
            <person name="Gold D.A."/>
            <person name="Bosak T."/>
            <person name="Fournier G.P."/>
        </authorList>
    </citation>
    <scope>NUCLEOTIDE SEQUENCE [LARGE SCALE GENOMIC DNA]</scope>
    <source>
        <strain evidence="1 2">ULC18</strain>
    </source>
</reference>
<dbReference type="AlphaFoldDB" id="A0A2T1EC85"/>